<sequence length="77" mass="9305">NNSFHPQPFRVHFNGPLNKIARYWIYDKAFHHNLFGYESISETTISFHYTQPEDMYQMDSLLYHIRQLDKEVCLSHS</sequence>
<evidence type="ECO:0000313" key="1">
    <source>
        <dbReference type="EMBL" id="CAF4232804.1"/>
    </source>
</evidence>
<proteinExistence type="predicted"/>
<accession>A0A820DJM1</accession>
<dbReference type="Proteomes" id="UP000663874">
    <property type="component" value="Unassembled WGS sequence"/>
</dbReference>
<feature type="non-terminal residue" evidence="1">
    <location>
        <position position="77"/>
    </location>
</feature>
<comment type="caution">
    <text evidence="1">The sequence shown here is derived from an EMBL/GenBank/DDBJ whole genome shotgun (WGS) entry which is preliminary data.</text>
</comment>
<protein>
    <submittedName>
        <fullName evidence="1">Uncharacterized protein</fullName>
    </submittedName>
</protein>
<name>A0A820DJM1_9BILA</name>
<organism evidence="1 2">
    <name type="scientific">Rotaria sordida</name>
    <dbReference type="NCBI Taxonomy" id="392033"/>
    <lineage>
        <taxon>Eukaryota</taxon>
        <taxon>Metazoa</taxon>
        <taxon>Spiralia</taxon>
        <taxon>Gnathifera</taxon>
        <taxon>Rotifera</taxon>
        <taxon>Eurotatoria</taxon>
        <taxon>Bdelloidea</taxon>
        <taxon>Philodinida</taxon>
        <taxon>Philodinidae</taxon>
        <taxon>Rotaria</taxon>
    </lineage>
</organism>
<dbReference type="EMBL" id="CAJOBE010019949">
    <property type="protein sequence ID" value="CAF4232804.1"/>
    <property type="molecule type" value="Genomic_DNA"/>
</dbReference>
<evidence type="ECO:0000313" key="2">
    <source>
        <dbReference type="Proteomes" id="UP000663874"/>
    </source>
</evidence>
<dbReference type="AlphaFoldDB" id="A0A820DJM1"/>
<gene>
    <name evidence="1" type="ORF">FNK824_LOCUS37793</name>
</gene>
<reference evidence="1" key="1">
    <citation type="submission" date="2021-02" db="EMBL/GenBank/DDBJ databases">
        <authorList>
            <person name="Nowell W R."/>
        </authorList>
    </citation>
    <scope>NUCLEOTIDE SEQUENCE</scope>
</reference>